<dbReference type="eggNOG" id="ENOG502RQNH">
    <property type="taxonomic scope" value="Eukaryota"/>
</dbReference>
<reference evidence="2 3" key="1">
    <citation type="journal article" date="2012" name="Science">
        <title>The Paleozoic origin of enzymatic lignin decomposition reconstructed from 31 fungal genomes.</title>
        <authorList>
            <person name="Floudas D."/>
            <person name="Binder M."/>
            <person name="Riley R."/>
            <person name="Barry K."/>
            <person name="Blanchette R.A."/>
            <person name="Henrissat B."/>
            <person name="Martinez A.T."/>
            <person name="Otillar R."/>
            <person name="Spatafora J.W."/>
            <person name="Yadav J.S."/>
            <person name="Aerts A."/>
            <person name="Benoit I."/>
            <person name="Boyd A."/>
            <person name="Carlson A."/>
            <person name="Copeland A."/>
            <person name="Coutinho P.M."/>
            <person name="de Vries R.P."/>
            <person name="Ferreira P."/>
            <person name="Findley K."/>
            <person name="Foster B."/>
            <person name="Gaskell J."/>
            <person name="Glotzer D."/>
            <person name="Gorecki P."/>
            <person name="Heitman J."/>
            <person name="Hesse C."/>
            <person name="Hori C."/>
            <person name="Igarashi K."/>
            <person name="Jurgens J.A."/>
            <person name="Kallen N."/>
            <person name="Kersten P."/>
            <person name="Kohler A."/>
            <person name="Kuees U."/>
            <person name="Kumar T.K.A."/>
            <person name="Kuo A."/>
            <person name="LaButti K."/>
            <person name="Larrondo L.F."/>
            <person name="Lindquist E."/>
            <person name="Ling A."/>
            <person name="Lombard V."/>
            <person name="Lucas S."/>
            <person name="Lundell T."/>
            <person name="Martin R."/>
            <person name="McLaughlin D.J."/>
            <person name="Morgenstern I."/>
            <person name="Morin E."/>
            <person name="Murat C."/>
            <person name="Nagy L.G."/>
            <person name="Nolan M."/>
            <person name="Ohm R.A."/>
            <person name="Patyshakuliyeva A."/>
            <person name="Rokas A."/>
            <person name="Ruiz-Duenas F.J."/>
            <person name="Sabat G."/>
            <person name="Salamov A."/>
            <person name="Samejima M."/>
            <person name="Schmutz J."/>
            <person name="Slot J.C."/>
            <person name="St John F."/>
            <person name="Stenlid J."/>
            <person name="Sun H."/>
            <person name="Sun S."/>
            <person name="Syed K."/>
            <person name="Tsang A."/>
            <person name="Wiebenga A."/>
            <person name="Young D."/>
            <person name="Pisabarro A."/>
            <person name="Eastwood D.C."/>
            <person name="Martin F."/>
            <person name="Cullen D."/>
            <person name="Grigoriev I.V."/>
            <person name="Hibbett D.S."/>
        </authorList>
    </citation>
    <scope>NUCLEOTIDE SEQUENCE [LARGE SCALE GENOMIC DNA]</scope>
    <source>
        <strain evidence="2 3">ATCC 11539</strain>
    </source>
</reference>
<feature type="compositionally biased region" description="Basic and acidic residues" evidence="1">
    <location>
        <begin position="72"/>
        <end position="81"/>
    </location>
</feature>
<feature type="compositionally biased region" description="Basic residues" evidence="1">
    <location>
        <begin position="1"/>
        <end position="25"/>
    </location>
</feature>
<dbReference type="Gene3D" id="2.40.70.10">
    <property type="entry name" value="Acid Proteases"/>
    <property type="match status" value="1"/>
</dbReference>
<feature type="region of interest" description="Disordered" evidence="1">
    <location>
        <begin position="1"/>
        <end position="38"/>
    </location>
</feature>
<evidence type="ECO:0000256" key="1">
    <source>
        <dbReference type="SAM" id="MobiDB-lite"/>
    </source>
</evidence>
<sequence length="295" mass="32015">METPRGRGRGRGRARGARGGGRGRGRGSGSTVNGPVVERTGLVVEHPIMDTTGLAIEEPTIPRTGLLIIEEPTRANGRSDTEDGSTTVIDSDFDSDAGSYENLMRRMSLRDDAAARAYFGNAPLRPAAGPPLVVKESIGGALVQDPTRDPRLSAILPGSMSFAISVHPLHIPNARAMWSTASSTSIIDWRFVRLAGLLPQMVPLRHGIDRVTLTGIMGASPMKVFGRVDVLFDALGYEFELPCWVTDIGFPVEMVLGNDWVEKFDLVYMVGGGEIRINEADARKTRAVEDKYRTR</sequence>
<organism evidence="2 3">
    <name type="scientific">Gloeophyllum trabeum (strain ATCC 11539 / FP-39264 / Madison 617)</name>
    <name type="common">Brown rot fungus</name>
    <dbReference type="NCBI Taxonomy" id="670483"/>
    <lineage>
        <taxon>Eukaryota</taxon>
        <taxon>Fungi</taxon>
        <taxon>Dikarya</taxon>
        <taxon>Basidiomycota</taxon>
        <taxon>Agaricomycotina</taxon>
        <taxon>Agaricomycetes</taxon>
        <taxon>Gloeophyllales</taxon>
        <taxon>Gloeophyllaceae</taxon>
        <taxon>Gloeophyllum</taxon>
    </lineage>
</organism>
<evidence type="ECO:0000313" key="3">
    <source>
        <dbReference type="Proteomes" id="UP000030669"/>
    </source>
</evidence>
<feature type="region of interest" description="Disordered" evidence="1">
    <location>
        <begin position="72"/>
        <end position="93"/>
    </location>
</feature>
<dbReference type="Proteomes" id="UP000030669">
    <property type="component" value="Unassembled WGS sequence"/>
</dbReference>
<protein>
    <submittedName>
        <fullName evidence="2">Uncharacterized protein</fullName>
    </submittedName>
</protein>
<dbReference type="RefSeq" id="XP_007869662.1">
    <property type="nucleotide sequence ID" value="XM_007871471.1"/>
</dbReference>
<gene>
    <name evidence="2" type="ORF">GLOTRDRAFT_122974</name>
</gene>
<dbReference type="OrthoDB" id="2799963at2759"/>
<keyword evidence="3" id="KW-1185">Reference proteome</keyword>
<dbReference type="AlphaFoldDB" id="S7RGR6"/>
<dbReference type="GeneID" id="19300899"/>
<dbReference type="HOGENOM" id="CLU_943506_0_0_1"/>
<dbReference type="KEGG" id="gtr:GLOTRDRAFT_122974"/>
<evidence type="ECO:0000313" key="2">
    <source>
        <dbReference type="EMBL" id="EPQ51759.1"/>
    </source>
</evidence>
<accession>S7RGR6</accession>
<name>S7RGR6_GLOTA</name>
<dbReference type="InterPro" id="IPR021109">
    <property type="entry name" value="Peptidase_aspartic_dom_sf"/>
</dbReference>
<dbReference type="EMBL" id="KB469309">
    <property type="protein sequence ID" value="EPQ51759.1"/>
    <property type="molecule type" value="Genomic_DNA"/>
</dbReference>
<proteinExistence type="predicted"/>